<dbReference type="Gene3D" id="3.40.50.300">
    <property type="entry name" value="P-loop containing nucleotide triphosphate hydrolases"/>
    <property type="match status" value="1"/>
</dbReference>
<dbReference type="Pfam" id="PF00005">
    <property type="entry name" value="ABC_tran"/>
    <property type="match status" value="1"/>
</dbReference>
<dbReference type="GO" id="GO:0005524">
    <property type="term" value="F:ATP binding"/>
    <property type="evidence" value="ECO:0007669"/>
    <property type="project" value="UniProtKB-KW"/>
</dbReference>
<dbReference type="Proteomes" id="UP001621813">
    <property type="component" value="Unassembled WGS sequence"/>
</dbReference>
<dbReference type="EMBL" id="JAZGZR010000002">
    <property type="protein sequence ID" value="MFK7048545.1"/>
    <property type="molecule type" value="Genomic_DNA"/>
</dbReference>
<gene>
    <name evidence="2" type="ORF">V3Q77_01440</name>
</gene>
<dbReference type="InterPro" id="IPR027417">
    <property type="entry name" value="P-loop_NTPase"/>
</dbReference>
<dbReference type="SUPFAM" id="SSF52540">
    <property type="entry name" value="P-loop containing nucleoside triphosphate hydrolases"/>
    <property type="match status" value="1"/>
</dbReference>
<protein>
    <submittedName>
        <fullName evidence="2">ATP-binding cassette domain-containing protein</fullName>
    </submittedName>
</protein>
<proteinExistence type="predicted"/>
<keyword evidence="2" id="KW-0547">Nucleotide-binding</keyword>
<keyword evidence="2" id="KW-0067">ATP-binding</keyword>
<name>A0ABW8PM31_9FLAO</name>
<sequence>MLSDVYLSCNTGDIVGLFGRNGSGKSTFLKIVFGSLSVDNKHITIDKKKLDKPFSSKNAIGFYLKINSYQII</sequence>
<keyword evidence="3" id="KW-1185">Reference proteome</keyword>
<dbReference type="RefSeq" id="WP_105196535.1">
    <property type="nucleotide sequence ID" value="NZ_JAZGZR010000002.1"/>
</dbReference>
<comment type="caution">
    <text evidence="2">The sequence shown here is derived from an EMBL/GenBank/DDBJ whole genome shotgun (WGS) entry which is preliminary data.</text>
</comment>
<feature type="domain" description="ABC transporter" evidence="1">
    <location>
        <begin position="2"/>
        <end position="52"/>
    </location>
</feature>
<organism evidence="2 3">
    <name type="scientific">Flavobacterium davisii</name>
    <dbReference type="NCBI Taxonomy" id="2906077"/>
    <lineage>
        <taxon>Bacteria</taxon>
        <taxon>Pseudomonadati</taxon>
        <taxon>Bacteroidota</taxon>
        <taxon>Flavobacteriia</taxon>
        <taxon>Flavobacteriales</taxon>
        <taxon>Flavobacteriaceae</taxon>
        <taxon>Flavobacterium</taxon>
    </lineage>
</organism>
<accession>A0ABW8PM31</accession>
<evidence type="ECO:0000313" key="2">
    <source>
        <dbReference type="EMBL" id="MFK7048545.1"/>
    </source>
</evidence>
<dbReference type="InterPro" id="IPR003439">
    <property type="entry name" value="ABC_transporter-like_ATP-bd"/>
</dbReference>
<evidence type="ECO:0000313" key="3">
    <source>
        <dbReference type="Proteomes" id="UP001621813"/>
    </source>
</evidence>
<reference evidence="2 3" key="1">
    <citation type="submission" date="2024-02" db="EMBL/GenBank/DDBJ databases">
        <title>Comparative Genomic Analysis of Flavobacterium Species Causing Columnaris Disease of Freshwater Fish in Thailand: Insights into Virulence and Resistance Mechanisms.</title>
        <authorList>
            <person name="Nguyen D."/>
            <person name="Chokmangmeepisarn P."/>
            <person name="Khianchaikhan K."/>
            <person name="Morishita M."/>
            <person name="Bunnoy A."/>
            <person name="Rodkhum C."/>
        </authorList>
    </citation>
    <scope>NUCLEOTIDE SEQUENCE [LARGE SCALE GENOMIC DNA]</scope>
    <source>
        <strain evidence="2 3">KCRT2007</strain>
    </source>
</reference>
<evidence type="ECO:0000259" key="1">
    <source>
        <dbReference type="Pfam" id="PF00005"/>
    </source>
</evidence>